<name>S3D7W4_GLAL2</name>
<proteinExistence type="predicted"/>
<dbReference type="GeneID" id="19463952"/>
<gene>
    <name evidence="2" type="ORF">GLAREA_04897</name>
</gene>
<feature type="compositionally biased region" description="Polar residues" evidence="1">
    <location>
        <begin position="50"/>
        <end position="60"/>
    </location>
</feature>
<protein>
    <submittedName>
        <fullName evidence="2">Uncharacterized protein</fullName>
    </submittedName>
</protein>
<dbReference type="AlphaFoldDB" id="S3D7W4"/>
<evidence type="ECO:0000313" key="3">
    <source>
        <dbReference type="Proteomes" id="UP000016922"/>
    </source>
</evidence>
<sequence>MSDPPTTPTTCAAAKPGSEPVFCNHLNELEFGIKRECAKSPPIEAKVTEAGTSAGETSETAGGRMEAGTGGRERRGSTHNWKNYDEVVAWSGYFSGR</sequence>
<dbReference type="HOGENOM" id="CLU_2372986_0_0_1"/>
<dbReference type="Proteomes" id="UP000016922">
    <property type="component" value="Unassembled WGS sequence"/>
</dbReference>
<dbReference type="OrthoDB" id="10298068at2759"/>
<evidence type="ECO:0000313" key="2">
    <source>
        <dbReference type="EMBL" id="EPE28106.1"/>
    </source>
</evidence>
<feature type="region of interest" description="Disordered" evidence="1">
    <location>
        <begin position="44"/>
        <end position="79"/>
    </location>
</feature>
<accession>S3D7W4</accession>
<dbReference type="EMBL" id="KE145369">
    <property type="protein sequence ID" value="EPE28106.1"/>
    <property type="molecule type" value="Genomic_DNA"/>
</dbReference>
<keyword evidence="3" id="KW-1185">Reference proteome</keyword>
<reference evidence="2 3" key="1">
    <citation type="journal article" date="2013" name="BMC Genomics">
        <title>Genomics-driven discovery of the pneumocandin biosynthetic gene cluster in the fungus Glarea lozoyensis.</title>
        <authorList>
            <person name="Chen L."/>
            <person name="Yue Q."/>
            <person name="Zhang X."/>
            <person name="Xiang M."/>
            <person name="Wang C."/>
            <person name="Li S."/>
            <person name="Che Y."/>
            <person name="Ortiz-Lopez F.J."/>
            <person name="Bills G.F."/>
            <person name="Liu X."/>
            <person name="An Z."/>
        </authorList>
    </citation>
    <scope>NUCLEOTIDE SEQUENCE [LARGE SCALE GENOMIC DNA]</scope>
    <source>
        <strain evidence="3">ATCC 20868 / MF5171</strain>
    </source>
</reference>
<organism evidence="2 3">
    <name type="scientific">Glarea lozoyensis (strain ATCC 20868 / MF5171)</name>
    <dbReference type="NCBI Taxonomy" id="1116229"/>
    <lineage>
        <taxon>Eukaryota</taxon>
        <taxon>Fungi</taxon>
        <taxon>Dikarya</taxon>
        <taxon>Ascomycota</taxon>
        <taxon>Pezizomycotina</taxon>
        <taxon>Leotiomycetes</taxon>
        <taxon>Helotiales</taxon>
        <taxon>Helotiaceae</taxon>
        <taxon>Glarea</taxon>
    </lineage>
</organism>
<evidence type="ECO:0000256" key="1">
    <source>
        <dbReference type="SAM" id="MobiDB-lite"/>
    </source>
</evidence>
<dbReference type="KEGG" id="glz:GLAREA_04897"/>
<dbReference type="RefSeq" id="XP_008085465.1">
    <property type="nucleotide sequence ID" value="XM_008087274.1"/>
</dbReference>